<keyword evidence="2 9" id="KW-0479">Metal-binding</keyword>
<dbReference type="InterPro" id="IPR041367">
    <property type="entry name" value="Znf-CCCH_4"/>
</dbReference>
<evidence type="ECO:0000256" key="1">
    <source>
        <dbReference type="ARBA" id="ARBA00004335"/>
    </source>
</evidence>
<keyword evidence="5" id="KW-0539">Nucleus</keyword>
<dbReference type="EMBL" id="JTDY01002448">
    <property type="protein sequence ID" value="KOB71394.1"/>
    <property type="molecule type" value="Genomic_DNA"/>
</dbReference>
<dbReference type="AlphaFoldDB" id="A0A0L7L7S8"/>
<evidence type="ECO:0000256" key="7">
    <source>
        <dbReference type="ARBA" id="ARBA00039886"/>
    </source>
</evidence>
<evidence type="ECO:0000256" key="6">
    <source>
        <dbReference type="ARBA" id="ARBA00037262"/>
    </source>
</evidence>
<accession>A0A0L7L7S8</accession>
<evidence type="ECO:0000256" key="3">
    <source>
        <dbReference type="ARBA" id="ARBA00022771"/>
    </source>
</evidence>
<evidence type="ECO:0000313" key="11">
    <source>
        <dbReference type="EMBL" id="KOB71394.1"/>
    </source>
</evidence>
<dbReference type="Proteomes" id="UP000037510">
    <property type="component" value="Unassembled WGS sequence"/>
</dbReference>
<dbReference type="InterPro" id="IPR036855">
    <property type="entry name" value="Znf_CCCH_sf"/>
</dbReference>
<comment type="caution">
    <text evidence="11">The sequence shown here is derived from an EMBL/GenBank/DDBJ whole genome shotgun (WGS) entry which is preliminary data.</text>
</comment>
<evidence type="ECO:0000256" key="2">
    <source>
        <dbReference type="ARBA" id="ARBA00022723"/>
    </source>
</evidence>
<dbReference type="Pfam" id="PF18044">
    <property type="entry name" value="zf-CCCH_4"/>
    <property type="match status" value="1"/>
</dbReference>
<evidence type="ECO:0000256" key="5">
    <source>
        <dbReference type="ARBA" id="ARBA00023242"/>
    </source>
</evidence>
<evidence type="ECO:0000313" key="12">
    <source>
        <dbReference type="Proteomes" id="UP000037510"/>
    </source>
</evidence>
<feature type="domain" description="C3H1-type" evidence="10">
    <location>
        <begin position="1"/>
        <end position="25"/>
    </location>
</feature>
<organism evidence="11 12">
    <name type="scientific">Operophtera brumata</name>
    <name type="common">Winter moth</name>
    <name type="synonym">Phalaena brumata</name>
    <dbReference type="NCBI Taxonomy" id="104452"/>
    <lineage>
        <taxon>Eukaryota</taxon>
        <taxon>Metazoa</taxon>
        <taxon>Ecdysozoa</taxon>
        <taxon>Arthropoda</taxon>
        <taxon>Hexapoda</taxon>
        <taxon>Insecta</taxon>
        <taxon>Pterygota</taxon>
        <taxon>Neoptera</taxon>
        <taxon>Endopterygota</taxon>
        <taxon>Lepidoptera</taxon>
        <taxon>Glossata</taxon>
        <taxon>Ditrysia</taxon>
        <taxon>Geometroidea</taxon>
        <taxon>Geometridae</taxon>
        <taxon>Larentiinae</taxon>
        <taxon>Operophtera</taxon>
    </lineage>
</organism>
<reference evidence="11 12" key="1">
    <citation type="journal article" date="2015" name="Genome Biol. Evol.">
        <title>The genome of winter moth (Operophtera brumata) provides a genomic perspective on sexual dimorphism and phenology.</title>
        <authorList>
            <person name="Derks M.F."/>
            <person name="Smit S."/>
            <person name="Salis L."/>
            <person name="Schijlen E."/>
            <person name="Bossers A."/>
            <person name="Mateman C."/>
            <person name="Pijl A.S."/>
            <person name="de Ridder D."/>
            <person name="Groenen M.A."/>
            <person name="Visser M.E."/>
            <person name="Megens H.J."/>
        </authorList>
    </citation>
    <scope>NUCLEOTIDE SEQUENCE [LARGE SCALE GENOMIC DNA]</scope>
    <source>
        <strain evidence="11">WM2013NL</strain>
        <tissue evidence="11">Head and thorax</tissue>
    </source>
</reference>
<proteinExistence type="predicted"/>
<dbReference type="SMART" id="SM00356">
    <property type="entry name" value="ZnF_C3H1"/>
    <property type="match status" value="1"/>
</dbReference>
<evidence type="ECO:0000256" key="4">
    <source>
        <dbReference type="ARBA" id="ARBA00022833"/>
    </source>
</evidence>
<dbReference type="PANTHER" id="PTHR46527:SF1">
    <property type="entry name" value="NUCLEOPORIN NUP42"/>
    <property type="match status" value="1"/>
</dbReference>
<dbReference type="Gene3D" id="4.10.1000.10">
    <property type="entry name" value="Zinc finger, CCCH-type"/>
    <property type="match status" value="1"/>
</dbReference>
<sequence length="356" mass="39292">MVVCKFFQQGNCRYGQNCRFDHIYGSKYSYHANPSSEPSQPAPAVTDEQLVHQVHTDLQSMIQGGQWLLSGYAPFKEKPTFPGLVDMSPEEARLFIYEAKANNNLDQAVAYMNSLFQEAKQKYELLLSKNTSITKVLRSLYNGENVASPFGNLQQSNASFGNNNASSVFRSAVQSTSPVSVFSQSNTSSIFAQNADHAKSIFAQASQNIFQNQAPPTQTTNQQPSIFSQPDTLPQSIFAQATQYFSENTQPSTNVFNTQNAQNTAASIFANASQSIFAQSQPPFNQPSNTNVFHKPENQTQSGFGVSPNIQQQMAADTGVYNKMEDISAEDMEAFKSVEFKMGFIPEIPPPQSLCI</sequence>
<evidence type="ECO:0000259" key="10">
    <source>
        <dbReference type="PROSITE" id="PS50103"/>
    </source>
</evidence>
<keyword evidence="3 9" id="KW-0863">Zinc-finger</keyword>
<dbReference type="GO" id="GO:0031965">
    <property type="term" value="C:nuclear membrane"/>
    <property type="evidence" value="ECO:0007669"/>
    <property type="project" value="UniProtKB-SubCell"/>
</dbReference>
<protein>
    <recommendedName>
        <fullName evidence="7">Nucleoporin NUP42</fullName>
    </recommendedName>
    <alternativeName>
        <fullName evidence="8">Nucleoporin-like protein 2</fullName>
    </alternativeName>
</protein>
<dbReference type="SUPFAM" id="SSF90229">
    <property type="entry name" value="CCCH zinc finger"/>
    <property type="match status" value="1"/>
</dbReference>
<dbReference type="InterPro" id="IPR000571">
    <property type="entry name" value="Znf_CCCH"/>
</dbReference>
<evidence type="ECO:0000256" key="9">
    <source>
        <dbReference type="PROSITE-ProRule" id="PRU00723"/>
    </source>
</evidence>
<dbReference type="PANTHER" id="PTHR46527">
    <property type="entry name" value="NUCLEOPORIN-LIKE PROTEIN 2"/>
    <property type="match status" value="1"/>
</dbReference>
<dbReference type="STRING" id="104452.A0A0L7L7S8"/>
<comment type="subcellular location">
    <subcellularLocation>
        <location evidence="1">Nucleus membrane</location>
        <topology evidence="1">Peripheral membrane protein</topology>
        <orientation evidence="1">Cytoplasmic side</orientation>
    </subcellularLocation>
</comment>
<gene>
    <name evidence="11" type="ORF">OBRU01_05514</name>
</gene>
<feature type="zinc finger region" description="C3H1-type" evidence="9">
    <location>
        <begin position="1"/>
        <end position="25"/>
    </location>
</feature>
<evidence type="ECO:0000256" key="8">
    <source>
        <dbReference type="ARBA" id="ARBA00042384"/>
    </source>
</evidence>
<name>A0A0L7L7S8_OPEBR</name>
<dbReference type="InterPro" id="IPR051767">
    <property type="entry name" value="Nucleoporin_NUP42"/>
</dbReference>
<dbReference type="PROSITE" id="PS50103">
    <property type="entry name" value="ZF_C3H1"/>
    <property type="match status" value="1"/>
</dbReference>
<dbReference type="GO" id="GO:0008270">
    <property type="term" value="F:zinc ion binding"/>
    <property type="evidence" value="ECO:0007669"/>
    <property type="project" value="UniProtKB-KW"/>
</dbReference>
<keyword evidence="4 9" id="KW-0862">Zinc</keyword>
<comment type="function">
    <text evidence="6">Required for the export of mRNAs containing poly(A) tails from the nucleus into the cytoplasm.</text>
</comment>
<keyword evidence="12" id="KW-1185">Reference proteome</keyword>